<dbReference type="InterPro" id="IPR004119">
    <property type="entry name" value="EcKL"/>
</dbReference>
<dbReference type="Gene3D" id="1.10.510.10">
    <property type="entry name" value="Transferase(Phosphotransferase) domain 1"/>
    <property type="match status" value="1"/>
</dbReference>
<dbReference type="AlphaFoldDB" id="A0A226E2K9"/>
<dbReference type="Pfam" id="PF02958">
    <property type="entry name" value="EcKL"/>
    <property type="match status" value="1"/>
</dbReference>
<dbReference type="EMBL" id="LNIX01000008">
    <property type="protein sequence ID" value="OXA51217.1"/>
    <property type="molecule type" value="Genomic_DNA"/>
</dbReference>
<evidence type="ECO:0000313" key="3">
    <source>
        <dbReference type="Proteomes" id="UP000198287"/>
    </source>
</evidence>
<evidence type="ECO:0000259" key="1">
    <source>
        <dbReference type="SMART" id="SM00587"/>
    </source>
</evidence>
<dbReference type="Proteomes" id="UP000198287">
    <property type="component" value="Unassembled WGS sequence"/>
</dbReference>
<protein>
    <recommendedName>
        <fullName evidence="1">CHK kinase-like domain-containing protein</fullName>
    </recommendedName>
</protein>
<feature type="domain" description="CHK kinase-like" evidence="1">
    <location>
        <begin position="155"/>
        <end position="376"/>
    </location>
</feature>
<dbReference type="InterPro" id="IPR015897">
    <property type="entry name" value="CHK_kinase-like"/>
</dbReference>
<proteinExistence type="predicted"/>
<dbReference type="OrthoDB" id="190089at2759"/>
<organism evidence="2 3">
    <name type="scientific">Folsomia candida</name>
    <name type="common">Springtail</name>
    <dbReference type="NCBI Taxonomy" id="158441"/>
    <lineage>
        <taxon>Eukaryota</taxon>
        <taxon>Metazoa</taxon>
        <taxon>Ecdysozoa</taxon>
        <taxon>Arthropoda</taxon>
        <taxon>Hexapoda</taxon>
        <taxon>Collembola</taxon>
        <taxon>Entomobryomorpha</taxon>
        <taxon>Isotomoidea</taxon>
        <taxon>Isotomidae</taxon>
        <taxon>Proisotominae</taxon>
        <taxon>Folsomia</taxon>
    </lineage>
</organism>
<comment type="caution">
    <text evidence="2">The sequence shown here is derived from an EMBL/GenBank/DDBJ whole genome shotgun (WGS) entry which is preliminary data.</text>
</comment>
<dbReference type="SMART" id="SM00587">
    <property type="entry name" value="CHK"/>
    <property type="match status" value="1"/>
</dbReference>
<accession>A0A226E2K9</accession>
<dbReference type="PANTHER" id="PTHR11012">
    <property type="entry name" value="PROTEIN KINASE-LIKE DOMAIN-CONTAINING"/>
    <property type="match status" value="1"/>
</dbReference>
<evidence type="ECO:0000313" key="2">
    <source>
        <dbReference type="EMBL" id="OXA51217.1"/>
    </source>
</evidence>
<dbReference type="SUPFAM" id="SSF56112">
    <property type="entry name" value="Protein kinase-like (PK-like)"/>
    <property type="match status" value="1"/>
</dbReference>
<reference evidence="2 3" key="1">
    <citation type="submission" date="2015-12" db="EMBL/GenBank/DDBJ databases">
        <title>The genome of Folsomia candida.</title>
        <authorList>
            <person name="Faddeeva A."/>
            <person name="Derks M.F."/>
            <person name="Anvar Y."/>
            <person name="Smit S."/>
            <person name="Van Straalen N."/>
            <person name="Roelofs D."/>
        </authorList>
    </citation>
    <scope>NUCLEOTIDE SEQUENCE [LARGE SCALE GENOMIC DNA]</scope>
    <source>
        <strain evidence="2 3">VU population</strain>
        <tissue evidence="2">Whole body</tissue>
    </source>
</reference>
<dbReference type="PANTHER" id="PTHR11012:SF30">
    <property type="entry name" value="PROTEIN KINASE-LIKE DOMAIN-CONTAINING"/>
    <property type="match status" value="1"/>
</dbReference>
<sequence length="464" mass="52844">MNCEQNLSFNEIITKEFVQNALESEANGAPVPEIISHSATLGTKPGDNYMSVIYSVDVTLSDGTKRHLLIKCYPSHPKRQEFANKSNMFFRECEVYSKWIPELQRLQREVFGPDKDEAVKLPYAKFVHGQCINFQSEEGKNRLSAGPINSLDNFIILNDLRKTDGFRMANRLQPLDMDHMNLLISALARVHGLSWAYRSQVEADITGKFSFLKSNKTEKSIIGWNKVMLSSLAQAKDMFDKEFGLGNDCSVAADRFKEHVDATAKLLLGICTAEGMEKRFRIKEPDQEKFGRDAENPEPWRIICHGDCWINNMLFRYDPVTGKPLEIVLVDLQLVQETCLVNDLSYVTHVCARLERSQLDNLLHLYHDTFNSVCKKLRTPTLPGFCMDSLRFRFHRAKFLGYYTAMLDIPIMLKETKVGDMEDMEEGQDVAGTLAELCSDAGSNARIKERLVEITKKMIEDGVL</sequence>
<dbReference type="InterPro" id="IPR011009">
    <property type="entry name" value="Kinase-like_dom_sf"/>
</dbReference>
<gene>
    <name evidence="2" type="ORF">Fcan01_14527</name>
</gene>
<name>A0A226E2K9_FOLCA</name>
<keyword evidence="3" id="KW-1185">Reference proteome</keyword>